<sequence>IKKYQDEEKQYKGLDVFVVQEGIDKSAEIKSIGGITETNQKVYRDYVKRPNIVVNQKNSDFISSSNINDFSINKEEVSLKELDFKLRKKLIDNYGLYENGLNDGKIVIKLGDDDKDKMTIELNKKLQQHRMSDTVDVRKIQQITIDL</sequence>
<keyword evidence="5" id="KW-1185">Reference proteome</keyword>
<dbReference type="PRINTS" id="PR01800">
    <property type="entry name" value="STAPHEXOTOXN"/>
</dbReference>
<feature type="non-terminal residue" evidence="4">
    <location>
        <position position="1"/>
    </location>
</feature>
<dbReference type="InterPro" id="IPR006123">
    <property type="entry name" value="Toxin_b-grasp_Staph/Strep"/>
</dbReference>
<comment type="similarity">
    <text evidence="1">Belongs to the staphylococcal/streptococcal toxin family.</text>
</comment>
<dbReference type="SUPFAM" id="SSF54334">
    <property type="entry name" value="Superantigen toxins, C-terminal domain"/>
    <property type="match status" value="1"/>
</dbReference>
<dbReference type="Pfam" id="PF09199">
    <property type="entry name" value="SSL_OB"/>
    <property type="match status" value="1"/>
</dbReference>
<feature type="domain" description="Staphylococcal superantigen-like OB-fold" evidence="3">
    <location>
        <begin position="2"/>
        <end position="39"/>
    </location>
</feature>
<evidence type="ECO:0000256" key="1">
    <source>
        <dbReference type="ARBA" id="ARBA00008401"/>
    </source>
</evidence>
<reference evidence="4 5" key="1">
    <citation type="submission" date="2018-01" db="EMBL/GenBank/DDBJ databases">
        <title>Complete genome sequence of Staphylococcus Scheliferi isolated from human.</title>
        <authorList>
            <person name="Abouelkhair M.A."/>
            <person name="Bemis D.A."/>
            <person name="Kania S.A."/>
        </authorList>
    </citation>
    <scope>NUCLEOTIDE SEQUENCE [LARGE SCALE GENOMIC DNA]</scope>
    <source>
        <strain evidence="4 5">ATCC 43808</strain>
    </source>
</reference>
<accession>A0ABX0G1Z5</accession>
<evidence type="ECO:0000259" key="2">
    <source>
        <dbReference type="Pfam" id="PF02876"/>
    </source>
</evidence>
<dbReference type="InterPro" id="IPR015282">
    <property type="entry name" value="SSL_OB"/>
</dbReference>
<evidence type="ECO:0000313" key="5">
    <source>
        <dbReference type="Proteomes" id="UP000572988"/>
    </source>
</evidence>
<protein>
    <submittedName>
        <fullName evidence="4">Exotoxin</fullName>
    </submittedName>
</protein>
<feature type="domain" description="Staphylococcal/Streptococcal toxin beta-grasp" evidence="2">
    <location>
        <begin position="51"/>
        <end position="147"/>
    </location>
</feature>
<organism evidence="4 5">
    <name type="scientific">Staphylococcus schleiferi</name>
    <dbReference type="NCBI Taxonomy" id="1295"/>
    <lineage>
        <taxon>Bacteria</taxon>
        <taxon>Bacillati</taxon>
        <taxon>Bacillota</taxon>
        <taxon>Bacilli</taxon>
        <taxon>Bacillales</taxon>
        <taxon>Staphylococcaceae</taxon>
        <taxon>Staphylococcus</taxon>
    </lineage>
</organism>
<comment type="caution">
    <text evidence="4">The sequence shown here is derived from an EMBL/GenBank/DDBJ whole genome shotgun (WGS) entry which is preliminary data.</text>
</comment>
<dbReference type="InterPro" id="IPR013307">
    <property type="entry name" value="Superantigen_bac"/>
</dbReference>
<dbReference type="PRINTS" id="PR01898">
    <property type="entry name" value="SAGSUPRFAMLY"/>
</dbReference>
<dbReference type="RefSeq" id="WP_316251768.1">
    <property type="nucleotide sequence ID" value="NZ_POVK01000048.1"/>
</dbReference>
<dbReference type="Proteomes" id="UP000572988">
    <property type="component" value="Unassembled WGS sequence"/>
</dbReference>
<dbReference type="Gene3D" id="3.10.20.120">
    <property type="match status" value="1"/>
</dbReference>
<evidence type="ECO:0000313" key="4">
    <source>
        <dbReference type="EMBL" id="NHA34991.1"/>
    </source>
</evidence>
<name>A0ABX0G1Z5_STASC</name>
<evidence type="ECO:0000259" key="3">
    <source>
        <dbReference type="Pfam" id="PF09199"/>
    </source>
</evidence>
<dbReference type="InterPro" id="IPR016091">
    <property type="entry name" value="SuperAg_toxin_C"/>
</dbReference>
<dbReference type="InterPro" id="IPR008992">
    <property type="entry name" value="Enterotoxin"/>
</dbReference>
<dbReference type="Gene3D" id="2.40.50.110">
    <property type="match status" value="1"/>
</dbReference>
<dbReference type="PROSITE" id="PS00278">
    <property type="entry name" value="STAPH_STREP_TOXIN_2"/>
    <property type="match status" value="1"/>
</dbReference>
<dbReference type="EMBL" id="POVK01000048">
    <property type="protein sequence ID" value="NHA34991.1"/>
    <property type="molecule type" value="Genomic_DNA"/>
</dbReference>
<dbReference type="Pfam" id="PF02876">
    <property type="entry name" value="Stap_Strp_tox_C"/>
    <property type="match status" value="1"/>
</dbReference>
<proteinExistence type="inferred from homology"/>
<dbReference type="InterPro" id="IPR006126">
    <property type="entry name" value="Staph/Strept_toxin_CS"/>
</dbReference>
<dbReference type="SUPFAM" id="SSF50203">
    <property type="entry name" value="Bacterial enterotoxins"/>
    <property type="match status" value="1"/>
</dbReference>
<gene>
    <name evidence="4" type="ORF">C1O36_11005</name>
</gene>
<dbReference type="InterPro" id="IPR008375">
    <property type="entry name" value="Staph_exotoxin"/>
</dbReference>